<dbReference type="PANTHER" id="PTHR20859">
    <property type="entry name" value="INTERFERON/INTERLEUKIN RECEPTOR"/>
    <property type="match status" value="1"/>
</dbReference>
<dbReference type="InterPro" id="IPR036116">
    <property type="entry name" value="FN3_sf"/>
</dbReference>
<dbReference type="Proteomes" id="UP000545332">
    <property type="component" value="Unassembled WGS sequence"/>
</dbReference>
<feature type="non-terminal residue" evidence="3">
    <location>
        <position position="1"/>
    </location>
</feature>
<dbReference type="InterPro" id="IPR013783">
    <property type="entry name" value="Ig-like_fold"/>
</dbReference>
<feature type="transmembrane region" description="Helical" evidence="2">
    <location>
        <begin position="63"/>
        <end position="83"/>
    </location>
</feature>
<feature type="region of interest" description="Disordered" evidence="1">
    <location>
        <begin position="169"/>
        <end position="203"/>
    </location>
</feature>
<protein>
    <submittedName>
        <fullName evidence="3">INGR1 protein</fullName>
    </submittedName>
</protein>
<proteinExistence type="predicted"/>
<keyword evidence="2" id="KW-0812">Transmembrane</keyword>
<dbReference type="PANTHER" id="PTHR20859:SF5">
    <property type="entry name" value="INTERFERON GAMMA RECEPTOR 1"/>
    <property type="match status" value="1"/>
</dbReference>
<name>A0A7K4KS65_9AVES</name>
<reference evidence="3 4" key="1">
    <citation type="submission" date="2019-09" db="EMBL/GenBank/DDBJ databases">
        <title>Bird 10,000 Genomes (B10K) Project - Family phase.</title>
        <authorList>
            <person name="Zhang G."/>
        </authorList>
    </citation>
    <scope>NUCLEOTIDE SEQUENCE [LARGE SCALE GENOMIC DNA]</scope>
    <source>
        <strain evidence="3">B10K-MSB-42743</strain>
        <tissue evidence="3">Heart</tissue>
    </source>
</reference>
<dbReference type="SUPFAM" id="SSF49265">
    <property type="entry name" value="Fibronectin type III"/>
    <property type="match status" value="1"/>
</dbReference>
<keyword evidence="4" id="KW-1185">Reference proteome</keyword>
<evidence type="ECO:0000256" key="1">
    <source>
        <dbReference type="SAM" id="MobiDB-lite"/>
    </source>
</evidence>
<gene>
    <name evidence="3" type="primary">Ifngr1_1</name>
    <name evidence="3" type="ORF">CRYSOU_R15083</name>
</gene>
<feature type="non-terminal residue" evidence="3">
    <location>
        <position position="261"/>
    </location>
</feature>
<keyword evidence="2" id="KW-1133">Transmembrane helix</keyword>
<dbReference type="Gene3D" id="2.60.40.10">
    <property type="entry name" value="Immunoglobulins"/>
    <property type="match status" value="1"/>
</dbReference>
<dbReference type="AlphaFoldDB" id="A0A7K4KS65"/>
<accession>A0A7K4KS65</accession>
<sequence>KKEFFPEDCNLKKCSLDIPISSEGSVYCVSAKGSFYNDLILGAPSEESCIPIPLKLTLSSTNVVIMIGVILIFGLFLIVFYGYKKLRKKNIKLPKSLVSVIRNLNTGRFLEPKPETKCNSVVSLMPGEPPSPADEEVHPLKVEQKEGIANPENSSEGASSILLPEVQGNSGELSVHESTGEVSSDDEQNHKRRESYFPSDNNQTEICSNCSDAEVSTTVVQQTIHPSSTLKFSGYDKPHVPLNMLIDVGEERPVVAYRPTE</sequence>
<dbReference type="InterPro" id="IPR050650">
    <property type="entry name" value="Type-II_Cytokine-TF_Rcpt"/>
</dbReference>
<dbReference type="PRINTS" id="PR01777">
    <property type="entry name" value="INTERFERONGR"/>
</dbReference>
<keyword evidence="2" id="KW-0472">Membrane</keyword>
<evidence type="ECO:0000313" key="3">
    <source>
        <dbReference type="EMBL" id="NWI19334.1"/>
    </source>
</evidence>
<dbReference type="InterPro" id="IPR008355">
    <property type="entry name" value="Interferon_gamma_rcpt_asu"/>
</dbReference>
<organism evidence="3 4">
    <name type="scientific">Crypturellus soui</name>
    <dbReference type="NCBI Taxonomy" id="458187"/>
    <lineage>
        <taxon>Eukaryota</taxon>
        <taxon>Metazoa</taxon>
        <taxon>Chordata</taxon>
        <taxon>Craniata</taxon>
        <taxon>Vertebrata</taxon>
        <taxon>Euteleostomi</taxon>
        <taxon>Archelosauria</taxon>
        <taxon>Archosauria</taxon>
        <taxon>Dinosauria</taxon>
        <taxon>Saurischia</taxon>
        <taxon>Theropoda</taxon>
        <taxon>Coelurosauria</taxon>
        <taxon>Aves</taxon>
        <taxon>Palaeognathae</taxon>
        <taxon>Tinamiformes</taxon>
        <taxon>Tinamidae</taxon>
        <taxon>Crypturellus</taxon>
    </lineage>
</organism>
<dbReference type="GO" id="GO:0005886">
    <property type="term" value="C:plasma membrane"/>
    <property type="evidence" value="ECO:0007669"/>
    <property type="project" value="TreeGrafter"/>
</dbReference>
<dbReference type="OrthoDB" id="9946382at2759"/>
<comment type="caution">
    <text evidence="3">The sequence shown here is derived from an EMBL/GenBank/DDBJ whole genome shotgun (WGS) entry which is preliminary data.</text>
</comment>
<dbReference type="GO" id="GO:0019955">
    <property type="term" value="F:cytokine binding"/>
    <property type="evidence" value="ECO:0007669"/>
    <property type="project" value="InterPro"/>
</dbReference>
<dbReference type="EMBL" id="VWPX01017333">
    <property type="protein sequence ID" value="NWI19334.1"/>
    <property type="molecule type" value="Genomic_DNA"/>
</dbReference>
<evidence type="ECO:0000313" key="4">
    <source>
        <dbReference type="Proteomes" id="UP000545332"/>
    </source>
</evidence>
<evidence type="ECO:0000256" key="2">
    <source>
        <dbReference type="SAM" id="Phobius"/>
    </source>
</evidence>
<dbReference type="GO" id="GO:0004896">
    <property type="term" value="F:cytokine receptor activity"/>
    <property type="evidence" value="ECO:0007669"/>
    <property type="project" value="InterPro"/>
</dbReference>